<dbReference type="EC" id="2.7.7.81" evidence="1"/>
<gene>
    <name evidence="1" type="primary">pseF</name>
    <name evidence="1" type="ORF">F2P58_13515</name>
</gene>
<proteinExistence type="predicted"/>
<keyword evidence="1" id="KW-0548">Nucleotidyltransferase</keyword>
<dbReference type="InterPro" id="IPR029044">
    <property type="entry name" value="Nucleotide-diphossugar_trans"/>
</dbReference>
<keyword evidence="1" id="KW-0808">Transferase</keyword>
<dbReference type="InterPro" id="IPR050793">
    <property type="entry name" value="CMP-NeuNAc_synthase"/>
</dbReference>
<dbReference type="Gene3D" id="3.90.550.10">
    <property type="entry name" value="Spore Coat Polysaccharide Biosynthesis Protein SpsA, Chain A"/>
    <property type="match status" value="1"/>
</dbReference>
<evidence type="ECO:0000313" key="2">
    <source>
        <dbReference type="Proteomes" id="UP000326789"/>
    </source>
</evidence>
<dbReference type="Proteomes" id="UP000326789">
    <property type="component" value="Unassembled WGS sequence"/>
</dbReference>
<dbReference type="PANTHER" id="PTHR21485">
    <property type="entry name" value="HAD SUPERFAMILY MEMBERS CMAS AND KDSC"/>
    <property type="match status" value="1"/>
</dbReference>
<dbReference type="AlphaFoldDB" id="A0A5N3QZQ7"/>
<dbReference type="CDD" id="cd02513">
    <property type="entry name" value="CMP-NeuAc_Synthase"/>
    <property type="match status" value="1"/>
</dbReference>
<accession>A0A5N3QZQ7</accession>
<dbReference type="InterPro" id="IPR020039">
    <property type="entry name" value="PseF"/>
</dbReference>
<dbReference type="RefSeq" id="WP_150870428.1">
    <property type="nucleotide sequence ID" value="NZ_VWSE01000007.1"/>
</dbReference>
<evidence type="ECO:0000313" key="1">
    <source>
        <dbReference type="EMBL" id="KAB0287460.1"/>
    </source>
</evidence>
<organism evidence="1 2">
    <name type="scientific">Vibrio fortis</name>
    <dbReference type="NCBI Taxonomy" id="212667"/>
    <lineage>
        <taxon>Bacteria</taxon>
        <taxon>Pseudomonadati</taxon>
        <taxon>Pseudomonadota</taxon>
        <taxon>Gammaproteobacteria</taxon>
        <taxon>Vibrionales</taxon>
        <taxon>Vibrionaceae</taxon>
        <taxon>Vibrio</taxon>
    </lineage>
</organism>
<name>A0A5N3QZQ7_9VIBR</name>
<dbReference type="NCBIfam" id="TIGR03584">
    <property type="entry name" value="PseF"/>
    <property type="match status" value="1"/>
</dbReference>
<reference evidence="1 2" key="1">
    <citation type="submission" date="2019-09" db="EMBL/GenBank/DDBJ databases">
        <title>Whole genome sequence of Vibrio fortis.</title>
        <authorList>
            <person name="Das S.K."/>
        </authorList>
    </citation>
    <scope>NUCLEOTIDE SEQUENCE [LARGE SCALE GENOMIC DNA]</scope>
    <source>
        <strain evidence="1 2">AN60</strain>
    </source>
</reference>
<sequence>MKIAIIPARGGSVRIPNKNIREFCGKPMIAWSIEAALQSNLFDKVIVSTDSDQIAKIAEEYGAIAPFRRPKELSDEYATTRQVVQHAIDWISKHESTPEHVCCLYATAPFVTPSNLYRAYQQLIDSKKNFCFSVADFPYPIQRAMFKNESGDIEMLHPEHRYTRSQDLVETFHDAGQFYWGRAQAFIDNLPTFSEHSTPFTLERHQVQDIDTEADWKFAELLFTAHAQSNG</sequence>
<protein>
    <submittedName>
        <fullName evidence="1">Pseudaminic acid cytidylyltransferase</fullName>
        <ecNumber evidence="1">2.7.7.81</ecNumber>
    </submittedName>
</protein>
<dbReference type="PANTHER" id="PTHR21485:SF6">
    <property type="entry name" value="N-ACYLNEURAMINATE CYTIDYLYLTRANSFERASE-RELATED"/>
    <property type="match status" value="1"/>
</dbReference>
<dbReference type="Pfam" id="PF02348">
    <property type="entry name" value="CTP_transf_3"/>
    <property type="match status" value="1"/>
</dbReference>
<comment type="caution">
    <text evidence="1">The sequence shown here is derived from an EMBL/GenBank/DDBJ whole genome shotgun (WGS) entry which is preliminary data.</text>
</comment>
<dbReference type="InterPro" id="IPR003329">
    <property type="entry name" value="Cytidylyl_trans"/>
</dbReference>
<dbReference type="EMBL" id="VWSE01000007">
    <property type="protein sequence ID" value="KAB0287460.1"/>
    <property type="molecule type" value="Genomic_DNA"/>
</dbReference>
<dbReference type="SUPFAM" id="SSF53448">
    <property type="entry name" value="Nucleotide-diphospho-sugar transferases"/>
    <property type="match status" value="1"/>
</dbReference>
<dbReference type="GO" id="GO:0008781">
    <property type="term" value="F:N-acylneuraminate cytidylyltransferase activity"/>
    <property type="evidence" value="ECO:0007669"/>
    <property type="project" value="TreeGrafter"/>
</dbReference>